<dbReference type="RefSeq" id="WP_245802770.1">
    <property type="nucleotide sequence ID" value="NZ_FRCY01000002.1"/>
</dbReference>
<evidence type="ECO:0000313" key="1">
    <source>
        <dbReference type="EMBL" id="SHM63313.1"/>
    </source>
</evidence>
<gene>
    <name evidence="1" type="ORF">SAMN04488057_102403</name>
</gene>
<dbReference type="EMBL" id="FRCY01000002">
    <property type="protein sequence ID" value="SHM63313.1"/>
    <property type="molecule type" value="Genomic_DNA"/>
</dbReference>
<keyword evidence="2" id="KW-1185">Reference proteome</keyword>
<dbReference type="AlphaFoldDB" id="A0A1M7KDG8"/>
<dbReference type="Pfam" id="PF09957">
    <property type="entry name" value="VapB_antitoxin"/>
    <property type="match status" value="1"/>
</dbReference>
<name>A0A1M7KDG8_9BACT</name>
<dbReference type="STRING" id="388280.SAMN04488057_102403"/>
<accession>A0A1M7KDG8</accession>
<evidence type="ECO:0000313" key="2">
    <source>
        <dbReference type="Proteomes" id="UP000184513"/>
    </source>
</evidence>
<dbReference type="InterPro" id="IPR019239">
    <property type="entry name" value="VapB_antitoxin"/>
</dbReference>
<protein>
    <submittedName>
        <fullName evidence="1">Transcription regulator of the Arc/MetJ class</fullName>
    </submittedName>
</protein>
<organism evidence="1 2">
    <name type="scientific">Cyclobacterium lianum</name>
    <dbReference type="NCBI Taxonomy" id="388280"/>
    <lineage>
        <taxon>Bacteria</taxon>
        <taxon>Pseudomonadati</taxon>
        <taxon>Bacteroidota</taxon>
        <taxon>Cytophagia</taxon>
        <taxon>Cytophagales</taxon>
        <taxon>Cyclobacteriaceae</taxon>
        <taxon>Cyclobacterium</taxon>
    </lineage>
</organism>
<dbReference type="Proteomes" id="UP000184513">
    <property type="component" value="Unassembled WGS sequence"/>
</dbReference>
<reference evidence="1 2" key="1">
    <citation type="submission" date="2016-11" db="EMBL/GenBank/DDBJ databases">
        <authorList>
            <person name="Jaros S."/>
            <person name="Januszkiewicz K."/>
            <person name="Wedrychowicz H."/>
        </authorList>
    </citation>
    <scope>NUCLEOTIDE SEQUENCE [LARGE SCALE GENOMIC DNA]</scope>
    <source>
        <strain evidence="1 2">CGMCC 1.6102</strain>
    </source>
</reference>
<proteinExistence type="predicted"/>
<sequence length="80" mass="9430">MKFLCKIFVILSVYLFAMRTNIEIDEKLMDAIIHKTSLKTKKEIVHAALEEFLQKLKREELASMAGKIDWTADLEEMRRD</sequence>